<protein>
    <submittedName>
        <fullName evidence="1">Uncharacterized protein</fullName>
    </submittedName>
</protein>
<sequence>MSAAYTRQVVMVRASAVRWASDDFPGWIEVSVHDARGQDHRIVEKASVLSPQNITADAAFPIELWIEAAADDIAGDEVVVTLSHEVETMGGRRSLVLSSADVLPS</sequence>
<proteinExistence type="predicted"/>
<comment type="caution">
    <text evidence="1">The sequence shown here is derived from an EMBL/GenBank/DDBJ whole genome shotgun (WGS) entry which is preliminary data.</text>
</comment>
<accession>A0A318NEJ3</accession>
<dbReference type="Proteomes" id="UP000248333">
    <property type="component" value="Unassembled WGS sequence"/>
</dbReference>
<dbReference type="OrthoDB" id="4567081at2"/>
<name>A0A318NEJ3_9ACTN</name>
<reference evidence="1 2" key="1">
    <citation type="submission" date="2018-03" db="EMBL/GenBank/DDBJ databases">
        <title>Bioinformatic expansion and discovery of thiopeptide antibiotics.</title>
        <authorList>
            <person name="Schwalen C.J."/>
            <person name="Hudson G.A."/>
            <person name="Mitchell D.A."/>
        </authorList>
    </citation>
    <scope>NUCLEOTIDE SEQUENCE [LARGE SCALE GENOMIC DNA]</scope>
    <source>
        <strain evidence="1 2">NRRL 8041</strain>
    </source>
</reference>
<evidence type="ECO:0000313" key="2">
    <source>
        <dbReference type="Proteomes" id="UP000248333"/>
    </source>
</evidence>
<organism evidence="1 2">
    <name type="scientific">Micromonospora arborensis</name>
    <dbReference type="NCBI Taxonomy" id="2116518"/>
    <lineage>
        <taxon>Bacteria</taxon>
        <taxon>Bacillati</taxon>
        <taxon>Actinomycetota</taxon>
        <taxon>Actinomycetes</taxon>
        <taxon>Micromonosporales</taxon>
        <taxon>Micromonosporaceae</taxon>
        <taxon>Micromonospora</taxon>
    </lineage>
</organism>
<dbReference type="AlphaFoldDB" id="A0A318NEJ3"/>
<dbReference type="EMBL" id="PYBV01000028">
    <property type="protein sequence ID" value="PYC67269.1"/>
    <property type="molecule type" value="Genomic_DNA"/>
</dbReference>
<evidence type="ECO:0000313" key="1">
    <source>
        <dbReference type="EMBL" id="PYC67269.1"/>
    </source>
</evidence>
<gene>
    <name evidence="1" type="ORF">C7C45_22675</name>
</gene>
<keyword evidence="2" id="KW-1185">Reference proteome</keyword>